<evidence type="ECO:0000256" key="13">
    <source>
        <dbReference type="PIRSR" id="PIRSR602401-1"/>
    </source>
</evidence>
<evidence type="ECO:0000256" key="8">
    <source>
        <dbReference type="ARBA" id="ARBA00022848"/>
    </source>
</evidence>
<keyword evidence="5 13" id="KW-0349">Heme</keyword>
<evidence type="ECO:0000256" key="7">
    <source>
        <dbReference type="ARBA" id="ARBA00022824"/>
    </source>
</evidence>
<dbReference type="EMBL" id="GEDC01021003">
    <property type="protein sequence ID" value="JAS16295.1"/>
    <property type="molecule type" value="Transcribed_RNA"/>
</dbReference>
<gene>
    <name evidence="15" type="ORF">g.10073</name>
</gene>
<evidence type="ECO:0000256" key="14">
    <source>
        <dbReference type="RuleBase" id="RU000461"/>
    </source>
</evidence>
<dbReference type="Gene3D" id="1.10.630.10">
    <property type="entry name" value="Cytochrome P450"/>
    <property type="match status" value="1"/>
</dbReference>
<evidence type="ECO:0000256" key="5">
    <source>
        <dbReference type="ARBA" id="ARBA00022617"/>
    </source>
</evidence>
<comment type="similarity">
    <text evidence="4 14">Belongs to the cytochrome P450 family.</text>
</comment>
<dbReference type="GO" id="GO:0016705">
    <property type="term" value="F:oxidoreductase activity, acting on paired donors, with incorporation or reduction of molecular oxygen"/>
    <property type="evidence" value="ECO:0007669"/>
    <property type="project" value="InterPro"/>
</dbReference>
<dbReference type="InterPro" id="IPR017972">
    <property type="entry name" value="Cyt_P450_CS"/>
</dbReference>
<comment type="subcellular location">
    <subcellularLocation>
        <location evidence="3">Endoplasmic reticulum membrane</location>
        <topology evidence="3">Peripheral membrane protein</topology>
    </subcellularLocation>
    <subcellularLocation>
        <location evidence="2">Microsome membrane</location>
        <topology evidence="2">Peripheral membrane protein</topology>
    </subcellularLocation>
</comment>
<keyword evidence="10 13" id="KW-0408">Iron</keyword>
<proteinExistence type="inferred from homology"/>
<evidence type="ECO:0000256" key="10">
    <source>
        <dbReference type="ARBA" id="ARBA00023004"/>
    </source>
</evidence>
<name>A0A1B6CSI8_9HEMI</name>
<evidence type="ECO:0008006" key="16">
    <source>
        <dbReference type="Google" id="ProtNLM"/>
    </source>
</evidence>
<dbReference type="Pfam" id="PF00067">
    <property type="entry name" value="p450"/>
    <property type="match status" value="1"/>
</dbReference>
<keyword evidence="9 14" id="KW-0560">Oxidoreductase</keyword>
<protein>
    <recommendedName>
        <fullName evidence="16">Cytochrome P450</fullName>
    </recommendedName>
</protein>
<evidence type="ECO:0000256" key="3">
    <source>
        <dbReference type="ARBA" id="ARBA00004406"/>
    </source>
</evidence>
<dbReference type="GO" id="GO:0005789">
    <property type="term" value="C:endoplasmic reticulum membrane"/>
    <property type="evidence" value="ECO:0007669"/>
    <property type="project" value="UniProtKB-SubCell"/>
</dbReference>
<dbReference type="InterPro" id="IPR036396">
    <property type="entry name" value="Cyt_P450_sf"/>
</dbReference>
<dbReference type="GO" id="GO:0005506">
    <property type="term" value="F:iron ion binding"/>
    <property type="evidence" value="ECO:0007669"/>
    <property type="project" value="InterPro"/>
</dbReference>
<keyword evidence="6 13" id="KW-0479">Metal-binding</keyword>
<evidence type="ECO:0000256" key="12">
    <source>
        <dbReference type="ARBA" id="ARBA00023136"/>
    </source>
</evidence>
<dbReference type="PRINTS" id="PR00385">
    <property type="entry name" value="P450"/>
</dbReference>
<evidence type="ECO:0000256" key="11">
    <source>
        <dbReference type="ARBA" id="ARBA00023033"/>
    </source>
</evidence>
<organism evidence="15">
    <name type="scientific">Clastoptera arizonana</name>
    <name type="common">Arizona spittle bug</name>
    <dbReference type="NCBI Taxonomy" id="38151"/>
    <lineage>
        <taxon>Eukaryota</taxon>
        <taxon>Metazoa</taxon>
        <taxon>Ecdysozoa</taxon>
        <taxon>Arthropoda</taxon>
        <taxon>Hexapoda</taxon>
        <taxon>Insecta</taxon>
        <taxon>Pterygota</taxon>
        <taxon>Neoptera</taxon>
        <taxon>Paraneoptera</taxon>
        <taxon>Hemiptera</taxon>
        <taxon>Auchenorrhyncha</taxon>
        <taxon>Cercopoidea</taxon>
        <taxon>Clastopteridae</taxon>
        <taxon>Clastoptera</taxon>
    </lineage>
</organism>
<dbReference type="PRINTS" id="PR00463">
    <property type="entry name" value="EP450I"/>
</dbReference>
<keyword evidence="8" id="KW-0492">Microsome</keyword>
<dbReference type="InterPro" id="IPR050476">
    <property type="entry name" value="Insect_CytP450_Detox"/>
</dbReference>
<comment type="cofactor">
    <cofactor evidence="1 13">
        <name>heme</name>
        <dbReference type="ChEBI" id="CHEBI:30413"/>
    </cofactor>
</comment>
<dbReference type="PROSITE" id="PS00086">
    <property type="entry name" value="CYTOCHROME_P450"/>
    <property type="match status" value="1"/>
</dbReference>
<dbReference type="GO" id="GO:0020037">
    <property type="term" value="F:heme binding"/>
    <property type="evidence" value="ECO:0007669"/>
    <property type="project" value="InterPro"/>
</dbReference>
<evidence type="ECO:0000256" key="4">
    <source>
        <dbReference type="ARBA" id="ARBA00010617"/>
    </source>
</evidence>
<dbReference type="GO" id="GO:0004497">
    <property type="term" value="F:monooxygenase activity"/>
    <property type="evidence" value="ECO:0007669"/>
    <property type="project" value="UniProtKB-KW"/>
</dbReference>
<dbReference type="AlphaFoldDB" id="A0A1B6CSI8"/>
<keyword evidence="12" id="KW-0472">Membrane</keyword>
<dbReference type="SUPFAM" id="SSF48264">
    <property type="entry name" value="Cytochrome P450"/>
    <property type="match status" value="1"/>
</dbReference>
<evidence type="ECO:0000313" key="15">
    <source>
        <dbReference type="EMBL" id="JAS16295.1"/>
    </source>
</evidence>
<keyword evidence="11 14" id="KW-0503">Monooxygenase</keyword>
<dbReference type="PANTHER" id="PTHR24292">
    <property type="entry name" value="CYTOCHROME P450"/>
    <property type="match status" value="1"/>
</dbReference>
<sequence>NVIPAFILDVFNMECVLDFKTVLCLCFAFLLVCIYRCTFKDSNYWKVRGVCCVEPLSAVEDFEKFVYSKIVHSESILRIYKTYSSERYVGVLVGYRPFLIVRDPTLVHRICTVDFDSFKDVPMKNTPPDGIELKSLFDWPKWQDFKIKMVHSFCYENLQLILRNFSNRSHNFMSFLEKNESKNEVELYSIISKYTCCFISTYLFSYDTTIDMEPNVVGEKGKMLYDVSLLKALDRIIDYKVRFTVKEFSKKSLHFVMQYLNSVTEQRGKSDIRKNDFIQLVIDLKKEKQQEKTGSKNRNSPDYIDDEVFGYFICIVISSTFEKLTNLICLCLYELALNPDVQDTLRCEIMKAVEDGNDEVKHERLRSLKYANRVVLETLRKYPIVYGTIRTCTKDYKVPGSDLVIEKGISVYIPIYSIHRDPAYYTDPEVFDPDRFHDLSVQEREVGTFIPFGEGPRFCIGSEFSILLVKLALVQILSKYSFSACSKTKVPVEFTTNSNYLSVKSGIWLKVEKLS</sequence>
<feature type="non-terminal residue" evidence="15">
    <location>
        <position position="1"/>
    </location>
</feature>
<accession>A0A1B6CSI8</accession>
<keyword evidence="7" id="KW-0256">Endoplasmic reticulum</keyword>
<dbReference type="CDD" id="cd11056">
    <property type="entry name" value="CYP6-like"/>
    <property type="match status" value="1"/>
</dbReference>
<evidence type="ECO:0000256" key="2">
    <source>
        <dbReference type="ARBA" id="ARBA00004174"/>
    </source>
</evidence>
<dbReference type="InterPro" id="IPR002401">
    <property type="entry name" value="Cyt_P450_E_grp-I"/>
</dbReference>
<feature type="binding site" description="axial binding residue" evidence="13">
    <location>
        <position position="459"/>
    </location>
    <ligand>
        <name>heme</name>
        <dbReference type="ChEBI" id="CHEBI:30413"/>
    </ligand>
    <ligandPart>
        <name>Fe</name>
        <dbReference type="ChEBI" id="CHEBI:18248"/>
    </ligandPart>
</feature>
<evidence type="ECO:0000256" key="1">
    <source>
        <dbReference type="ARBA" id="ARBA00001971"/>
    </source>
</evidence>
<evidence type="ECO:0000256" key="6">
    <source>
        <dbReference type="ARBA" id="ARBA00022723"/>
    </source>
</evidence>
<dbReference type="InterPro" id="IPR001128">
    <property type="entry name" value="Cyt_P450"/>
</dbReference>
<reference evidence="15" key="1">
    <citation type="submission" date="2015-12" db="EMBL/GenBank/DDBJ databases">
        <title>De novo transcriptome assembly of four potential Pierce s Disease insect vectors from Arizona vineyards.</title>
        <authorList>
            <person name="Tassone E.E."/>
        </authorList>
    </citation>
    <scope>NUCLEOTIDE SEQUENCE</scope>
</reference>
<evidence type="ECO:0000256" key="9">
    <source>
        <dbReference type="ARBA" id="ARBA00023002"/>
    </source>
</evidence>
<dbReference type="PANTHER" id="PTHR24292:SF54">
    <property type="entry name" value="CYP9F3-RELATED"/>
    <property type="match status" value="1"/>
</dbReference>